<proteinExistence type="predicted"/>
<dbReference type="Proteomes" id="UP000428260">
    <property type="component" value="Chromosome"/>
</dbReference>
<dbReference type="EMBL" id="CP046401">
    <property type="protein sequence ID" value="QGY42446.1"/>
    <property type="molecule type" value="Genomic_DNA"/>
</dbReference>
<dbReference type="RefSeq" id="WP_158862595.1">
    <property type="nucleotide sequence ID" value="NZ_CP046401.1"/>
</dbReference>
<accession>A0A6I6JI91</accession>
<evidence type="ECO:0000313" key="3">
    <source>
        <dbReference type="Proteomes" id="UP000428260"/>
    </source>
</evidence>
<organism evidence="2 3">
    <name type="scientific">Maribellus comscasis</name>
    <dbReference type="NCBI Taxonomy" id="2681766"/>
    <lineage>
        <taxon>Bacteria</taxon>
        <taxon>Pseudomonadati</taxon>
        <taxon>Bacteroidota</taxon>
        <taxon>Bacteroidia</taxon>
        <taxon>Marinilabiliales</taxon>
        <taxon>Prolixibacteraceae</taxon>
        <taxon>Maribellus</taxon>
    </lineage>
</organism>
<dbReference type="AlphaFoldDB" id="A0A6I6JI91"/>
<keyword evidence="3" id="KW-1185">Reference proteome</keyword>
<dbReference type="KEGG" id="mcos:GM418_01890"/>
<feature type="region of interest" description="Disordered" evidence="1">
    <location>
        <begin position="1"/>
        <end position="27"/>
    </location>
</feature>
<reference evidence="2 3" key="1">
    <citation type="submission" date="2019-11" db="EMBL/GenBank/DDBJ databases">
        <authorList>
            <person name="Zheng R.K."/>
            <person name="Sun C.M."/>
        </authorList>
    </citation>
    <scope>NUCLEOTIDE SEQUENCE [LARGE SCALE GENOMIC DNA]</scope>
    <source>
        <strain evidence="2 3">WC007</strain>
    </source>
</reference>
<name>A0A6I6JI91_9BACT</name>
<evidence type="ECO:0000313" key="2">
    <source>
        <dbReference type="EMBL" id="QGY42446.1"/>
    </source>
</evidence>
<sequence>MKRSVLTMATVNQGGNGGGDADNDEATHSGKINISTIALVDVESSNGGEVGTINLFPLVTSLEAGEA</sequence>
<protein>
    <submittedName>
        <fullName evidence="2">Uncharacterized protein</fullName>
    </submittedName>
</protein>
<gene>
    <name evidence="2" type="ORF">GM418_01890</name>
</gene>
<evidence type="ECO:0000256" key="1">
    <source>
        <dbReference type="SAM" id="MobiDB-lite"/>
    </source>
</evidence>